<name>A0AAJ6B224_9HYPH</name>
<protein>
    <submittedName>
        <fullName evidence="2">Uncharacterized protein</fullName>
    </submittedName>
</protein>
<gene>
    <name evidence="2" type="ORF">P0Y65_01995</name>
</gene>
<reference evidence="2" key="1">
    <citation type="submission" date="2023-03" db="EMBL/GenBank/DDBJ databases">
        <title>Andean soil-derived lignocellulolytic bacterial consortium as a source of novel taxa and putative plastic-active enzymes.</title>
        <authorList>
            <person name="Diaz-Garcia L."/>
            <person name="Chuvochina M."/>
            <person name="Feuerriegel G."/>
            <person name="Bunk B."/>
            <person name="Sproer C."/>
            <person name="Streit W.R."/>
            <person name="Rodriguez L.M."/>
            <person name="Overmann J."/>
            <person name="Jimenez D.J."/>
        </authorList>
    </citation>
    <scope>NUCLEOTIDE SEQUENCE</scope>
    <source>
        <strain evidence="2">MAG 4196</strain>
    </source>
</reference>
<evidence type="ECO:0000256" key="1">
    <source>
        <dbReference type="SAM" id="SignalP"/>
    </source>
</evidence>
<accession>A0AAJ6B224</accession>
<feature type="signal peptide" evidence="1">
    <location>
        <begin position="1"/>
        <end position="20"/>
    </location>
</feature>
<dbReference type="AlphaFoldDB" id="A0AAJ6B224"/>
<sequence length="176" mass="18720">MRAGLAVIAALALCVTPAMAQGKAKTPPQAGSLAALEVCALFAGGNADAETLATEMGWDVSPGDPESLWVESTNFYKQVPGLGYAEGFVLMETYPDADFGYCRIDVTEAEGEADVALIEDLPEWHGEIRNKGAGTYGSWMSQDYGGQRLLLSHEDEYGFVLQLTVIRPKPGEGEAG</sequence>
<organism evidence="2 3">
    <name type="scientific">Candidatus Devosia phytovorans</name>
    <dbReference type="NCBI Taxonomy" id="3121372"/>
    <lineage>
        <taxon>Bacteria</taxon>
        <taxon>Pseudomonadati</taxon>
        <taxon>Pseudomonadota</taxon>
        <taxon>Alphaproteobacteria</taxon>
        <taxon>Hyphomicrobiales</taxon>
        <taxon>Devosiaceae</taxon>
        <taxon>Devosia</taxon>
    </lineage>
</organism>
<dbReference type="EMBL" id="CP119312">
    <property type="protein sequence ID" value="WEK05048.1"/>
    <property type="molecule type" value="Genomic_DNA"/>
</dbReference>
<evidence type="ECO:0000313" key="2">
    <source>
        <dbReference type="EMBL" id="WEK05048.1"/>
    </source>
</evidence>
<feature type="chain" id="PRO_5042517766" evidence="1">
    <location>
        <begin position="21"/>
        <end position="176"/>
    </location>
</feature>
<evidence type="ECO:0000313" key="3">
    <source>
        <dbReference type="Proteomes" id="UP001217476"/>
    </source>
</evidence>
<keyword evidence="1" id="KW-0732">Signal</keyword>
<dbReference type="Proteomes" id="UP001217476">
    <property type="component" value="Chromosome"/>
</dbReference>
<proteinExistence type="predicted"/>